<evidence type="ECO:0000259" key="4">
    <source>
        <dbReference type="Pfam" id="PF13439"/>
    </source>
</evidence>
<evidence type="ECO:0000313" key="5">
    <source>
        <dbReference type="EMBL" id="GAA2108314.1"/>
    </source>
</evidence>
<dbReference type="Proteomes" id="UP001500166">
    <property type="component" value="Unassembled WGS sequence"/>
</dbReference>
<evidence type="ECO:0000256" key="2">
    <source>
        <dbReference type="ARBA" id="ARBA00022676"/>
    </source>
</evidence>
<dbReference type="Pfam" id="PF13439">
    <property type="entry name" value="Glyco_transf_4"/>
    <property type="match status" value="1"/>
</dbReference>
<dbReference type="Pfam" id="PF13692">
    <property type="entry name" value="Glyco_trans_1_4"/>
    <property type="match status" value="1"/>
</dbReference>
<proteinExistence type="predicted"/>
<evidence type="ECO:0000256" key="3">
    <source>
        <dbReference type="ARBA" id="ARBA00022679"/>
    </source>
</evidence>
<dbReference type="PANTHER" id="PTHR45947">
    <property type="entry name" value="SULFOQUINOVOSYL TRANSFERASE SQD2"/>
    <property type="match status" value="1"/>
</dbReference>
<keyword evidence="2" id="KW-0328">Glycosyltransferase</keyword>
<dbReference type="EMBL" id="BAAAQA010000002">
    <property type="protein sequence ID" value="GAA2108314.1"/>
    <property type="molecule type" value="Genomic_DNA"/>
</dbReference>
<keyword evidence="6" id="KW-1185">Reference proteome</keyword>
<dbReference type="InterPro" id="IPR028098">
    <property type="entry name" value="Glyco_trans_4-like_N"/>
</dbReference>
<organism evidence="5 6">
    <name type="scientific">Kocuria atrinae</name>
    <dbReference type="NCBI Taxonomy" id="592377"/>
    <lineage>
        <taxon>Bacteria</taxon>
        <taxon>Bacillati</taxon>
        <taxon>Actinomycetota</taxon>
        <taxon>Actinomycetes</taxon>
        <taxon>Micrococcales</taxon>
        <taxon>Micrococcaceae</taxon>
        <taxon>Kocuria</taxon>
    </lineage>
</organism>
<sequence length="395" mass="42632">MRPRKVVIVSRIFTPEPAAASFRLRALARGFAAEGADVTVLTTRPPRGMAETTADEPYAVVRVPVLRDEYDYVRGIPQYLSFDIQAFARLLFMDADIVVSEPPPTTGLAVWASSLLRRRPYIWYNPDVWTAATITMDVPRIVTALMRVAETVSARCAGGVITVSEAMGAELAKVTGVKRDKMFVAENGIDTEIFTPDGPSEELAEPYFVYAGSMSEWQGADVFIHALAEILDEHPDVKIHFLGRGSDVERMERVAREVAPNNVVFDGVQPPERTAAFTRGAVAALASIVPGQGYDFSKPTKVYASAACGTPVIYAGAKGVAADLVTENGLGQAVGHKATEVAAAMRAALEPSGLHDRDTGVRRRSDWARAHASLGASGRAAAKWVLSGFVRDRAR</sequence>
<dbReference type="PANTHER" id="PTHR45947:SF3">
    <property type="entry name" value="SULFOQUINOVOSYL TRANSFERASE SQD2"/>
    <property type="match status" value="1"/>
</dbReference>
<dbReference type="Gene3D" id="3.40.50.2000">
    <property type="entry name" value="Glycogen Phosphorylase B"/>
    <property type="match status" value="2"/>
</dbReference>
<evidence type="ECO:0000313" key="6">
    <source>
        <dbReference type="Proteomes" id="UP001500166"/>
    </source>
</evidence>
<feature type="domain" description="Glycosyltransferase subfamily 4-like N-terminal" evidence="4">
    <location>
        <begin position="24"/>
        <end position="192"/>
    </location>
</feature>
<name>A0ABN2XDR1_9MICC</name>
<keyword evidence="3" id="KW-0808">Transferase</keyword>
<dbReference type="CDD" id="cd03794">
    <property type="entry name" value="GT4_WbuB-like"/>
    <property type="match status" value="1"/>
</dbReference>
<comment type="caution">
    <text evidence="5">The sequence shown here is derived from an EMBL/GenBank/DDBJ whole genome shotgun (WGS) entry which is preliminary data.</text>
</comment>
<evidence type="ECO:0000256" key="1">
    <source>
        <dbReference type="ARBA" id="ARBA00021292"/>
    </source>
</evidence>
<protein>
    <recommendedName>
        <fullName evidence="1">D-inositol 3-phosphate glycosyltransferase</fullName>
    </recommendedName>
</protein>
<dbReference type="RefSeq" id="WP_344223163.1">
    <property type="nucleotide sequence ID" value="NZ_BAAAQA010000002.1"/>
</dbReference>
<dbReference type="SUPFAM" id="SSF53756">
    <property type="entry name" value="UDP-Glycosyltransferase/glycogen phosphorylase"/>
    <property type="match status" value="1"/>
</dbReference>
<reference evidence="5 6" key="1">
    <citation type="journal article" date="2019" name="Int. J. Syst. Evol. Microbiol.">
        <title>The Global Catalogue of Microorganisms (GCM) 10K type strain sequencing project: providing services to taxonomists for standard genome sequencing and annotation.</title>
        <authorList>
            <consortium name="The Broad Institute Genomics Platform"/>
            <consortium name="The Broad Institute Genome Sequencing Center for Infectious Disease"/>
            <person name="Wu L."/>
            <person name="Ma J."/>
        </authorList>
    </citation>
    <scope>NUCLEOTIDE SEQUENCE [LARGE SCALE GENOMIC DNA]</scope>
    <source>
        <strain evidence="5 6">JCM 15914</strain>
    </source>
</reference>
<dbReference type="InterPro" id="IPR050194">
    <property type="entry name" value="Glycosyltransferase_grp1"/>
</dbReference>
<accession>A0ABN2XDR1</accession>
<gene>
    <name evidence="5" type="ORF">GCM10009824_01440</name>
</gene>